<keyword evidence="2" id="KW-0732">Signal</keyword>
<dbReference type="Pfam" id="PF00341">
    <property type="entry name" value="PDGF"/>
    <property type="match status" value="1"/>
</dbReference>
<accession>A0A4Q8K588</accession>
<dbReference type="GO" id="GO:0016020">
    <property type="term" value="C:membrane"/>
    <property type="evidence" value="ECO:0007669"/>
    <property type="project" value="InterPro"/>
</dbReference>
<reference evidence="4" key="1">
    <citation type="submission" date="2017-05" db="EMBL/GenBank/DDBJ databases">
        <authorList>
            <person name="QRISCLOUD D."/>
        </authorList>
    </citation>
    <scope>NUCLEOTIDE SEQUENCE</scope>
</reference>
<name>A0A4Q8K588_9ARAC</name>
<feature type="signal peptide" evidence="2">
    <location>
        <begin position="1"/>
        <end position="23"/>
    </location>
</feature>
<dbReference type="PROSITE" id="PS50278">
    <property type="entry name" value="PDGF_2"/>
    <property type="match status" value="1"/>
</dbReference>
<dbReference type="GO" id="GO:0035099">
    <property type="term" value="P:hemocyte migration"/>
    <property type="evidence" value="ECO:0007669"/>
    <property type="project" value="TreeGrafter"/>
</dbReference>
<dbReference type="GO" id="GO:0008083">
    <property type="term" value="F:growth factor activity"/>
    <property type="evidence" value="ECO:0007669"/>
    <property type="project" value="UniProtKB-KW"/>
</dbReference>
<feature type="chain" id="PRO_5020581240" evidence="2">
    <location>
        <begin position="24"/>
        <end position="147"/>
    </location>
</feature>
<proteinExistence type="inferred from homology"/>
<reference evidence="4" key="2">
    <citation type="submission" date="2019-05" db="EMBL/GenBank/DDBJ databases">
        <title>Unravelling the molecular evolution of spider venoms.</title>
        <authorList>
            <person name="Pineda S."/>
        </authorList>
    </citation>
    <scope>NUCLEOTIDE SEQUENCE</scope>
</reference>
<keyword evidence="1" id="KW-0339">Growth factor</keyword>
<evidence type="ECO:0000259" key="3">
    <source>
        <dbReference type="PROSITE" id="PS50278"/>
    </source>
</evidence>
<dbReference type="EMBL" id="HAHN01000192">
    <property type="protein sequence ID" value="SNX34420.1"/>
    <property type="molecule type" value="Transcribed_RNA"/>
</dbReference>
<feature type="domain" description="Platelet-derived growth factor (PDGF) family profile" evidence="3">
    <location>
        <begin position="45"/>
        <end position="146"/>
    </location>
</feature>
<organism evidence="4">
    <name type="scientific">Liphistius thaleban</name>
    <dbReference type="NCBI Taxonomy" id="1905330"/>
    <lineage>
        <taxon>Eukaryota</taxon>
        <taxon>Metazoa</taxon>
        <taxon>Ecdysozoa</taxon>
        <taxon>Arthropoda</taxon>
        <taxon>Chelicerata</taxon>
        <taxon>Arachnida</taxon>
        <taxon>Araneae</taxon>
        <taxon>Mesothelae</taxon>
        <taxon>Liphistiidae</taxon>
        <taxon>Liphistius</taxon>
    </lineage>
</organism>
<sequence>MTSRKLHFTIICGLVAVLSTCWCRSIVTDPTGTEDVTAESDAHEKALQHIQEMRHHSCSSPVPKLIQVKSVYPSASKRYRPHCVLLHRCDNDAGCCNSDRKECGPLTTETVQLYFRVKDPFVGRKEKVMKMSFTNHTSCHCADSLHR</sequence>
<dbReference type="SUPFAM" id="SSF57501">
    <property type="entry name" value="Cystine-knot cytokines"/>
    <property type="match status" value="1"/>
</dbReference>
<dbReference type="SMART" id="SM00141">
    <property type="entry name" value="PDGF"/>
    <property type="match status" value="1"/>
</dbReference>
<dbReference type="PANTHER" id="PTHR21719:SF1">
    <property type="entry name" value="FI06402P-RELATED"/>
    <property type="match status" value="1"/>
</dbReference>
<dbReference type="AlphaFoldDB" id="A0A4Q8K588"/>
<dbReference type="PANTHER" id="PTHR21719">
    <property type="entry name" value="FI06402P-RELATED"/>
    <property type="match status" value="1"/>
</dbReference>
<comment type="similarity">
    <text evidence="1">Belongs to the PDGF/VEGF growth factor family.</text>
</comment>
<evidence type="ECO:0000313" key="4">
    <source>
        <dbReference type="EMBL" id="SNX34420.1"/>
    </source>
</evidence>
<evidence type="ECO:0000256" key="2">
    <source>
        <dbReference type="SAM" id="SignalP"/>
    </source>
</evidence>
<dbReference type="Gene3D" id="2.10.90.10">
    <property type="entry name" value="Cystine-knot cytokines"/>
    <property type="match status" value="1"/>
</dbReference>
<dbReference type="InterPro" id="IPR000072">
    <property type="entry name" value="PDGF/VEGF_dom"/>
</dbReference>
<protein>
    <submittedName>
        <fullName evidence="4">U30-Liphistoxin-Lth1a_1</fullName>
    </submittedName>
</protein>
<dbReference type="InterPro" id="IPR029034">
    <property type="entry name" value="Cystine-knot_cytokine"/>
</dbReference>
<evidence type="ECO:0000256" key="1">
    <source>
        <dbReference type="RuleBase" id="RU003818"/>
    </source>
</evidence>